<reference evidence="3" key="1">
    <citation type="journal article" date="2015" name="Genome Announc.">
        <title>Draft Genome Sequence of Tolypothrix boutellei Strain VB521301.</title>
        <authorList>
            <person name="Chandrababunaidu M.M."/>
            <person name="Singh D."/>
            <person name="Sen D."/>
            <person name="Bhan S."/>
            <person name="Das S."/>
            <person name="Gupta A."/>
            <person name="Adhikary S.P."/>
            <person name="Tripathy S."/>
        </authorList>
    </citation>
    <scope>NUCLEOTIDE SEQUENCE</scope>
    <source>
        <strain evidence="3">VB521301</strain>
    </source>
</reference>
<dbReference type="AlphaFoldDB" id="A0A0C1NE85"/>
<evidence type="ECO:0000313" key="3">
    <source>
        <dbReference type="EMBL" id="KIE11086.1"/>
    </source>
</evidence>
<organism evidence="3">
    <name type="scientific">Tolypothrix bouteillei VB521301</name>
    <dbReference type="NCBI Taxonomy" id="1479485"/>
    <lineage>
        <taxon>Bacteria</taxon>
        <taxon>Bacillati</taxon>
        <taxon>Cyanobacteriota</taxon>
        <taxon>Cyanophyceae</taxon>
        <taxon>Nostocales</taxon>
        <taxon>Tolypothrichaceae</taxon>
        <taxon>Tolypothrix</taxon>
    </lineage>
</organism>
<reference evidence="2" key="2">
    <citation type="submission" date="2019-11" db="EMBL/GenBank/DDBJ databases">
        <title>Improved Assembly of Tolypothrix boutellei genome.</title>
        <authorList>
            <person name="Sarangi A.N."/>
            <person name="Mukherjee M."/>
            <person name="Ghosh S."/>
            <person name="Singh D."/>
            <person name="Das A."/>
            <person name="Kant S."/>
            <person name="Prusty A."/>
            <person name="Tripathy S."/>
        </authorList>
    </citation>
    <scope>NUCLEOTIDE SEQUENCE</scope>
    <source>
        <strain evidence="2">VB521301</strain>
    </source>
</reference>
<proteinExistence type="predicted"/>
<sequence>MNQTDDTPTPKTLEIWQALDEIDKDPCIGRIANEEKDTFFDKFFSQEAKMQRLKRIRQRKQTLEENLALLVAMEKKIVESLQ</sequence>
<protein>
    <submittedName>
        <fullName evidence="3">Uncharacterized protein</fullName>
    </submittedName>
</protein>
<evidence type="ECO:0000256" key="1">
    <source>
        <dbReference type="SAM" id="Coils"/>
    </source>
</evidence>
<feature type="coiled-coil region" evidence="1">
    <location>
        <begin position="46"/>
        <end position="73"/>
    </location>
</feature>
<name>A0A0C1NE85_9CYAN</name>
<keyword evidence="4" id="KW-1185">Reference proteome</keyword>
<evidence type="ECO:0000313" key="4">
    <source>
        <dbReference type="Proteomes" id="UP000029738"/>
    </source>
</evidence>
<keyword evidence="1" id="KW-0175">Coiled coil</keyword>
<gene>
    <name evidence="3" type="ORF">DA73_0222000</name>
    <name evidence="2" type="ORF">DA73_0400017835</name>
</gene>
<dbReference type="EMBL" id="JHEG04000001">
    <property type="protein sequence ID" value="KAF3887141.1"/>
    <property type="molecule type" value="Genomic_DNA"/>
</dbReference>
<accession>A0A0C1NE85</accession>
<comment type="caution">
    <text evidence="3">The sequence shown here is derived from an EMBL/GenBank/DDBJ whole genome shotgun (WGS) entry which is preliminary data.</text>
</comment>
<dbReference type="RefSeq" id="WP_038073515.1">
    <property type="nucleotide sequence ID" value="NZ_JHEG04000001.1"/>
</dbReference>
<dbReference type="OrthoDB" id="516039at2"/>
<dbReference type="Proteomes" id="UP000029738">
    <property type="component" value="Unassembled WGS sequence"/>
</dbReference>
<dbReference type="EMBL" id="JHEG02000048">
    <property type="protein sequence ID" value="KIE11086.1"/>
    <property type="molecule type" value="Genomic_DNA"/>
</dbReference>
<evidence type="ECO:0000313" key="2">
    <source>
        <dbReference type="EMBL" id="KAF3887141.1"/>
    </source>
</evidence>